<dbReference type="InterPro" id="IPR009057">
    <property type="entry name" value="Homeodomain-like_sf"/>
</dbReference>
<organism evidence="1 2">
    <name type="scientific">Ligilactobacillus acidipiscis</name>
    <dbReference type="NCBI Taxonomy" id="89059"/>
    <lineage>
        <taxon>Bacteria</taxon>
        <taxon>Bacillati</taxon>
        <taxon>Bacillota</taxon>
        <taxon>Bacilli</taxon>
        <taxon>Lactobacillales</taxon>
        <taxon>Lactobacillaceae</taxon>
        <taxon>Ligilactobacillus</taxon>
    </lineage>
</organism>
<dbReference type="Proteomes" id="UP000707535">
    <property type="component" value="Unassembled WGS sequence"/>
</dbReference>
<dbReference type="EMBL" id="DYXG01000078">
    <property type="protein sequence ID" value="HJE97468.1"/>
    <property type="molecule type" value="Genomic_DNA"/>
</dbReference>
<dbReference type="PANTHER" id="PTHR43479">
    <property type="entry name" value="ACREF/ENVCD OPERON REPRESSOR-RELATED"/>
    <property type="match status" value="1"/>
</dbReference>
<comment type="caution">
    <text evidence="1">The sequence shown here is derived from an EMBL/GenBank/DDBJ whole genome shotgun (WGS) entry which is preliminary data.</text>
</comment>
<dbReference type="AlphaFoldDB" id="A0A921FAK6"/>
<protein>
    <recommendedName>
        <fullName evidence="3">TetR family transcriptional regulator</fullName>
    </recommendedName>
</protein>
<reference evidence="1" key="2">
    <citation type="submission" date="2021-09" db="EMBL/GenBank/DDBJ databases">
        <authorList>
            <person name="Gilroy R."/>
        </authorList>
    </citation>
    <scope>NUCLEOTIDE SEQUENCE</scope>
    <source>
        <strain evidence="1">CHK174-6876</strain>
    </source>
</reference>
<name>A0A921FAK6_9LACO</name>
<accession>A0A921FAK6</accession>
<dbReference type="SUPFAM" id="SSF46689">
    <property type="entry name" value="Homeodomain-like"/>
    <property type="match status" value="1"/>
</dbReference>
<dbReference type="PANTHER" id="PTHR43479:SF7">
    <property type="entry name" value="TETR-FAMILY TRANSCRIPTIONAL REGULATOR"/>
    <property type="match status" value="1"/>
</dbReference>
<gene>
    <name evidence="1" type="ORF">K8V00_07585</name>
</gene>
<dbReference type="Gene3D" id="1.10.357.10">
    <property type="entry name" value="Tetracycline Repressor, domain 2"/>
    <property type="match status" value="1"/>
</dbReference>
<evidence type="ECO:0000313" key="2">
    <source>
        <dbReference type="Proteomes" id="UP000707535"/>
    </source>
</evidence>
<sequence>MYHIKADKRAQRSASLIKQGLYQCLKKKEFTNITIADILKESTVGRATFYRLFDSASDVLQYACDLMFTPINDKTNGHFTPKEAMLLDIKTFMSHDLLLETLINSQKINIIYDAQYQQIERNTFFKSSQNLSAEQQDFYFSTLTYLLVSTLSTWIKHDKKETAAELFTALQLSVNMLGQTIGK</sequence>
<reference evidence="1" key="1">
    <citation type="journal article" date="2021" name="PeerJ">
        <title>Extensive microbial diversity within the chicken gut microbiome revealed by metagenomics and culture.</title>
        <authorList>
            <person name="Gilroy R."/>
            <person name="Ravi A."/>
            <person name="Getino M."/>
            <person name="Pursley I."/>
            <person name="Horton D.L."/>
            <person name="Alikhan N.F."/>
            <person name="Baker D."/>
            <person name="Gharbi K."/>
            <person name="Hall N."/>
            <person name="Watson M."/>
            <person name="Adriaenssens E.M."/>
            <person name="Foster-Nyarko E."/>
            <person name="Jarju S."/>
            <person name="Secka A."/>
            <person name="Antonio M."/>
            <person name="Oren A."/>
            <person name="Chaudhuri R.R."/>
            <person name="La Ragione R."/>
            <person name="Hildebrand F."/>
            <person name="Pallen M.J."/>
        </authorList>
    </citation>
    <scope>NUCLEOTIDE SEQUENCE</scope>
    <source>
        <strain evidence="1">CHK174-6876</strain>
    </source>
</reference>
<dbReference type="InterPro" id="IPR050624">
    <property type="entry name" value="HTH-type_Tx_Regulator"/>
</dbReference>
<proteinExistence type="predicted"/>
<evidence type="ECO:0000313" key="1">
    <source>
        <dbReference type="EMBL" id="HJE97468.1"/>
    </source>
</evidence>
<evidence type="ECO:0008006" key="3">
    <source>
        <dbReference type="Google" id="ProtNLM"/>
    </source>
</evidence>